<evidence type="ECO:0000313" key="5">
    <source>
        <dbReference type="Proteomes" id="UP000663829"/>
    </source>
</evidence>
<dbReference type="EMBL" id="CAJOBC010083555">
    <property type="protein sequence ID" value="CAF4303388.1"/>
    <property type="molecule type" value="Genomic_DNA"/>
</dbReference>
<protein>
    <recommendedName>
        <fullName evidence="6">RING-type domain-containing protein</fullName>
    </recommendedName>
</protein>
<dbReference type="Proteomes" id="UP000681722">
    <property type="component" value="Unassembled WGS sequence"/>
</dbReference>
<evidence type="ECO:0000313" key="2">
    <source>
        <dbReference type="EMBL" id="CAF1419079.1"/>
    </source>
</evidence>
<dbReference type="EMBL" id="CAJNOQ010018124">
    <property type="protein sequence ID" value="CAF1419079.1"/>
    <property type="molecule type" value="Genomic_DNA"/>
</dbReference>
<evidence type="ECO:0000313" key="3">
    <source>
        <dbReference type="EMBL" id="CAF4039860.1"/>
    </source>
</evidence>
<sequence length="150" mass="18085">MADSIQVYCKFEHRIKGLADVVFVLTQMEKIAQLTCWLTLNQKQQQQEQIPEFDDDFKKRWKQEEEDESDHKEQKQPQECTYECCAFFTDDQCVRLGCCHIFHEHCVLERYFCSICQLKQCPICKTKITELKFFTLKIVVERMCQIIRRQ</sequence>
<evidence type="ECO:0000313" key="1">
    <source>
        <dbReference type="EMBL" id="CAF1231730.1"/>
    </source>
</evidence>
<dbReference type="Proteomes" id="UP000663829">
    <property type="component" value="Unassembled WGS sequence"/>
</dbReference>
<dbReference type="EMBL" id="CAJNOK010015760">
    <property type="protein sequence ID" value="CAF1231730.1"/>
    <property type="molecule type" value="Genomic_DNA"/>
</dbReference>
<dbReference type="Proteomes" id="UP000682733">
    <property type="component" value="Unassembled WGS sequence"/>
</dbReference>
<dbReference type="AlphaFoldDB" id="A0A815MGD0"/>
<reference evidence="2" key="1">
    <citation type="submission" date="2021-02" db="EMBL/GenBank/DDBJ databases">
        <authorList>
            <person name="Nowell W R."/>
        </authorList>
    </citation>
    <scope>NUCLEOTIDE SEQUENCE</scope>
</reference>
<comment type="caution">
    <text evidence="2">The sequence shown here is derived from an EMBL/GenBank/DDBJ whole genome shotgun (WGS) entry which is preliminary data.</text>
</comment>
<proteinExistence type="predicted"/>
<dbReference type="EMBL" id="CAJOBA010037308">
    <property type="protein sequence ID" value="CAF4039860.1"/>
    <property type="molecule type" value="Genomic_DNA"/>
</dbReference>
<evidence type="ECO:0000313" key="4">
    <source>
        <dbReference type="EMBL" id="CAF4303388.1"/>
    </source>
</evidence>
<gene>
    <name evidence="2" type="ORF">GPM918_LOCUS33677</name>
    <name evidence="1" type="ORF">OVA965_LOCUS25411</name>
    <name evidence="4" type="ORF">SRO942_LOCUS34367</name>
    <name evidence="3" type="ORF">TMI583_LOCUS26141</name>
</gene>
<evidence type="ECO:0008006" key="6">
    <source>
        <dbReference type="Google" id="ProtNLM"/>
    </source>
</evidence>
<feature type="non-terminal residue" evidence="2">
    <location>
        <position position="1"/>
    </location>
</feature>
<organism evidence="2 5">
    <name type="scientific">Didymodactylos carnosus</name>
    <dbReference type="NCBI Taxonomy" id="1234261"/>
    <lineage>
        <taxon>Eukaryota</taxon>
        <taxon>Metazoa</taxon>
        <taxon>Spiralia</taxon>
        <taxon>Gnathifera</taxon>
        <taxon>Rotifera</taxon>
        <taxon>Eurotatoria</taxon>
        <taxon>Bdelloidea</taxon>
        <taxon>Philodinida</taxon>
        <taxon>Philodinidae</taxon>
        <taxon>Didymodactylos</taxon>
    </lineage>
</organism>
<name>A0A815MGD0_9BILA</name>
<dbReference type="Proteomes" id="UP000677228">
    <property type="component" value="Unassembled WGS sequence"/>
</dbReference>
<keyword evidence="5" id="KW-1185">Reference proteome</keyword>
<accession>A0A815MGD0</accession>